<dbReference type="KEGG" id="hav:AT03_00370"/>
<dbReference type="RefSeq" id="WP_025799741.1">
    <property type="nucleotide sequence ID" value="NZ_CP009706.1"/>
</dbReference>
<dbReference type="Proteomes" id="UP000029986">
    <property type="component" value="Chromosome"/>
</dbReference>
<proteinExistence type="predicted"/>
<evidence type="ECO:0000313" key="2">
    <source>
        <dbReference type="Proteomes" id="UP000029986"/>
    </source>
</evidence>
<organism evidence="1 2">
    <name type="scientific">Hafnia alvei FB1</name>
    <dbReference type="NCBI Taxonomy" id="1453496"/>
    <lineage>
        <taxon>Bacteria</taxon>
        <taxon>Pseudomonadati</taxon>
        <taxon>Pseudomonadota</taxon>
        <taxon>Gammaproteobacteria</taxon>
        <taxon>Enterobacterales</taxon>
        <taxon>Hafniaceae</taxon>
        <taxon>Hafnia</taxon>
    </lineage>
</organism>
<dbReference type="SUPFAM" id="SSF56112">
    <property type="entry name" value="Protein kinase-like (PK-like)"/>
    <property type="match status" value="1"/>
</dbReference>
<dbReference type="OrthoDB" id="5405319at2"/>
<dbReference type="InterPro" id="IPR011009">
    <property type="entry name" value="Kinase-like_dom_sf"/>
</dbReference>
<dbReference type="HOGENOM" id="CLU_094468_0_0_6"/>
<keyword evidence="2" id="KW-1185">Reference proteome</keyword>
<dbReference type="EMBL" id="CP009706">
    <property type="protein sequence ID" value="AIU71006.1"/>
    <property type="molecule type" value="Genomic_DNA"/>
</dbReference>
<dbReference type="InterPro" id="IPR027023">
    <property type="entry name" value="Put_LipoPS_kinase_InaA"/>
</dbReference>
<dbReference type="NCBIfam" id="NF007383">
    <property type="entry name" value="PRK09902.1"/>
    <property type="match status" value="1"/>
</dbReference>
<dbReference type="PIRSF" id="PIRSF026326">
    <property type="entry name" value="InaA"/>
    <property type="match status" value="1"/>
</dbReference>
<accession>A0A097QX29</accession>
<dbReference type="Pfam" id="PF06293">
    <property type="entry name" value="Kdo"/>
    <property type="match status" value="1"/>
</dbReference>
<protein>
    <recommendedName>
        <fullName evidence="3">Lipopolysaccharide kinase InaA</fullName>
    </recommendedName>
</protein>
<gene>
    <name evidence="1" type="ORF">AT03_00370</name>
</gene>
<dbReference type="AlphaFoldDB" id="A0A097QX29"/>
<evidence type="ECO:0008006" key="3">
    <source>
        <dbReference type="Google" id="ProtNLM"/>
    </source>
</evidence>
<dbReference type="eggNOG" id="COG3642">
    <property type="taxonomic scope" value="Bacteria"/>
</dbReference>
<dbReference type="PATRIC" id="fig|1453496.5.peg.82"/>
<evidence type="ECO:0000313" key="1">
    <source>
        <dbReference type="EMBL" id="AIU71006.1"/>
    </source>
</evidence>
<name>A0A097QX29_HAFAL</name>
<sequence>MASRAELEEFQRWWDTEGDWVEEPNERRKGMSGVQRIERDGKTLYVKRQVMHLFHSLRYPFGRPTIVREIQVINELSAAGVIVPKIVYGKALQINGEWRALLVTEDMKDFVCIGDWYTQKQNQACEPEVMNELLKQIAVAFKKMHSVNRQHGCCYVRHIYVKSHGDVEAGFLDLEKSRRRWVREKAVRHDFKQLEKYLEPIPPEDWQRVKEHYYSL</sequence>
<reference evidence="1 2" key="1">
    <citation type="journal article" date="2014" name="Gut Pathog.">
        <title>Gene clusters of Hafnia alvei strain FB1 important in survival and pathogenesis: a draft genome perspective.</title>
        <authorList>
            <person name="Tan J.Y."/>
            <person name="Yin W.F."/>
            <person name="Chan K.G."/>
        </authorList>
    </citation>
    <scope>NUCLEOTIDE SEQUENCE [LARGE SCALE GENOMIC DNA]</scope>
    <source>
        <strain evidence="1 2">FB1</strain>
    </source>
</reference>